<feature type="transmembrane region" description="Helical" evidence="1">
    <location>
        <begin position="116"/>
        <end position="134"/>
    </location>
</feature>
<evidence type="ECO:0000313" key="4">
    <source>
        <dbReference type="Proteomes" id="UP000701698"/>
    </source>
</evidence>
<feature type="transmembrane region" description="Helical" evidence="1">
    <location>
        <begin position="21"/>
        <end position="43"/>
    </location>
</feature>
<feature type="domain" description="VanZ-like" evidence="2">
    <location>
        <begin position="32"/>
        <end position="133"/>
    </location>
</feature>
<dbReference type="Proteomes" id="UP000701698">
    <property type="component" value="Unassembled WGS sequence"/>
</dbReference>
<dbReference type="AlphaFoldDB" id="A0A955LHL7"/>
<dbReference type="EMBL" id="JAGQKX010000144">
    <property type="protein sequence ID" value="MCA9390600.1"/>
    <property type="molecule type" value="Genomic_DNA"/>
</dbReference>
<evidence type="ECO:0000313" key="3">
    <source>
        <dbReference type="EMBL" id="MCA9390600.1"/>
    </source>
</evidence>
<dbReference type="NCBIfam" id="NF037970">
    <property type="entry name" value="vanZ_1"/>
    <property type="match status" value="1"/>
</dbReference>
<gene>
    <name evidence="3" type="ORF">KC571_04305</name>
</gene>
<organism evidence="3 4">
    <name type="scientific">candidate division WWE3 bacterium</name>
    <dbReference type="NCBI Taxonomy" id="2053526"/>
    <lineage>
        <taxon>Bacteria</taxon>
        <taxon>Katanobacteria</taxon>
    </lineage>
</organism>
<protein>
    <submittedName>
        <fullName evidence="3">VanZ family protein</fullName>
    </submittedName>
</protein>
<accession>A0A955LHL7</accession>
<reference evidence="3" key="1">
    <citation type="submission" date="2020-04" db="EMBL/GenBank/DDBJ databases">
        <authorList>
            <person name="Zhang T."/>
        </authorList>
    </citation>
    <scope>NUCLEOTIDE SEQUENCE</scope>
    <source>
        <strain evidence="3">HKST-UBA01</strain>
    </source>
</reference>
<evidence type="ECO:0000256" key="1">
    <source>
        <dbReference type="SAM" id="Phobius"/>
    </source>
</evidence>
<dbReference type="Pfam" id="PF04892">
    <property type="entry name" value="VanZ"/>
    <property type="match status" value="1"/>
</dbReference>
<dbReference type="InterPro" id="IPR006976">
    <property type="entry name" value="VanZ-like"/>
</dbReference>
<keyword evidence="1" id="KW-0812">Transmembrane</keyword>
<keyword evidence="1" id="KW-0472">Membrane</keyword>
<comment type="caution">
    <text evidence="3">The sequence shown here is derived from an EMBL/GenBank/DDBJ whole genome shotgun (WGS) entry which is preliminary data.</text>
</comment>
<proteinExistence type="predicted"/>
<evidence type="ECO:0000259" key="2">
    <source>
        <dbReference type="Pfam" id="PF04892"/>
    </source>
</evidence>
<keyword evidence="1" id="KW-1133">Transmembrane helix</keyword>
<name>A0A955LHL7_UNCKA</name>
<sequence>MINSRDSNQPNNLLQLLRLEVIFTNTLVKYSLPILWMAIIFYLSSIPDLSLKGSLAPYDFVLRKIAHILEYALLSFLWRMANTSPVIASEISAGNAIADEIHQMYVPGRHGALTDIGIDSMGILFGLMAYYFIYSRVFKISESEN</sequence>
<reference evidence="3" key="2">
    <citation type="journal article" date="2021" name="Microbiome">
        <title>Successional dynamics and alternative stable states in a saline activated sludge microbial community over 9 years.</title>
        <authorList>
            <person name="Wang Y."/>
            <person name="Ye J."/>
            <person name="Ju F."/>
            <person name="Liu L."/>
            <person name="Boyd J.A."/>
            <person name="Deng Y."/>
            <person name="Parks D.H."/>
            <person name="Jiang X."/>
            <person name="Yin X."/>
            <person name="Woodcroft B.J."/>
            <person name="Tyson G.W."/>
            <person name="Hugenholtz P."/>
            <person name="Polz M.F."/>
            <person name="Zhang T."/>
        </authorList>
    </citation>
    <scope>NUCLEOTIDE SEQUENCE</scope>
    <source>
        <strain evidence="3">HKST-UBA01</strain>
    </source>
</reference>